<feature type="transmembrane region" description="Helical" evidence="8">
    <location>
        <begin position="320"/>
        <end position="338"/>
    </location>
</feature>
<evidence type="ECO:0000256" key="2">
    <source>
        <dbReference type="ARBA" id="ARBA00022475"/>
    </source>
</evidence>
<feature type="transmembrane region" description="Helical" evidence="8">
    <location>
        <begin position="187"/>
        <end position="207"/>
    </location>
</feature>
<feature type="transmembrane region" description="Helical" evidence="8">
    <location>
        <begin position="214"/>
        <end position="235"/>
    </location>
</feature>
<evidence type="ECO:0000256" key="7">
    <source>
        <dbReference type="PIRSR" id="PIRSR600715-1"/>
    </source>
</evidence>
<dbReference type="GO" id="GO:0036380">
    <property type="term" value="F:UDP-N-acetylglucosamine-undecaprenyl-phosphate N-acetylglucosaminephosphotransferase activity"/>
    <property type="evidence" value="ECO:0007669"/>
    <property type="project" value="UniProtKB-EC"/>
</dbReference>
<feature type="transmembrane region" description="Helical" evidence="8">
    <location>
        <begin position="101"/>
        <end position="118"/>
    </location>
</feature>
<dbReference type="EC" id="2.7.8.33" evidence="9"/>
<dbReference type="OrthoDB" id="9805475at2"/>
<dbReference type="AlphaFoldDB" id="K0AWZ8"/>
<dbReference type="GO" id="GO:0009103">
    <property type="term" value="P:lipopolysaccharide biosynthetic process"/>
    <property type="evidence" value="ECO:0007669"/>
    <property type="project" value="TreeGrafter"/>
</dbReference>
<comment type="subcellular location">
    <subcellularLocation>
        <location evidence="1">Cell membrane</location>
        <topology evidence="1">Multi-pass membrane protein</topology>
    </subcellularLocation>
</comment>
<dbReference type="RefSeq" id="WP_014966412.1">
    <property type="nucleotide sequence ID" value="NC_018664.1"/>
</dbReference>
<dbReference type="GO" id="GO:0044038">
    <property type="term" value="P:cell wall macromolecule biosynthetic process"/>
    <property type="evidence" value="ECO:0007669"/>
    <property type="project" value="TreeGrafter"/>
</dbReference>
<dbReference type="PANTHER" id="PTHR22926:SF3">
    <property type="entry name" value="UNDECAPRENYL-PHOSPHATE ALPHA-N-ACETYLGLUCOSAMINYL 1-PHOSPHATE TRANSFERASE"/>
    <property type="match status" value="1"/>
</dbReference>
<dbReference type="InterPro" id="IPR018480">
    <property type="entry name" value="PNAcMuramoyl-5peptid_Trfase_CS"/>
</dbReference>
<gene>
    <name evidence="9" type="primary">tagO</name>
    <name evidence="9" type="ordered locus">Curi_c01950</name>
</gene>
<dbReference type="InterPro" id="IPR000715">
    <property type="entry name" value="Glycosyl_transferase_4"/>
</dbReference>
<evidence type="ECO:0000256" key="5">
    <source>
        <dbReference type="ARBA" id="ARBA00022989"/>
    </source>
</evidence>
<feature type="binding site" evidence="7">
    <location>
        <position position="220"/>
    </location>
    <ligand>
        <name>Mg(2+)</name>
        <dbReference type="ChEBI" id="CHEBI:18420"/>
    </ligand>
</feature>
<dbReference type="KEGG" id="cad:Curi_c01950"/>
<organism evidence="9 10">
    <name type="scientific">Gottschalkia acidurici (strain ATCC 7906 / DSM 604 / BCRC 14475 / CIP 104303 / KCTC 5404 / NCIMB 10678 / 9a)</name>
    <name type="common">Clostridium acidurici</name>
    <dbReference type="NCBI Taxonomy" id="1128398"/>
    <lineage>
        <taxon>Bacteria</taxon>
        <taxon>Bacillati</taxon>
        <taxon>Bacillota</taxon>
        <taxon>Tissierellia</taxon>
        <taxon>Tissierellales</taxon>
        <taxon>Gottschalkiaceae</taxon>
        <taxon>Gottschalkia</taxon>
    </lineage>
</organism>
<evidence type="ECO:0000256" key="1">
    <source>
        <dbReference type="ARBA" id="ARBA00004651"/>
    </source>
</evidence>
<dbReference type="GO" id="GO:0046872">
    <property type="term" value="F:metal ion binding"/>
    <property type="evidence" value="ECO:0007669"/>
    <property type="project" value="UniProtKB-KW"/>
</dbReference>
<dbReference type="eggNOG" id="COG0472">
    <property type="taxonomic scope" value="Bacteria"/>
</dbReference>
<dbReference type="CDD" id="cd06853">
    <property type="entry name" value="GT_WecA_like"/>
    <property type="match status" value="1"/>
</dbReference>
<accession>K0AWZ8</accession>
<dbReference type="STRING" id="1128398.Curi_c01950"/>
<keyword evidence="4 8" id="KW-0812">Transmembrane</keyword>
<keyword evidence="5 8" id="KW-1133">Transmembrane helix</keyword>
<evidence type="ECO:0000256" key="8">
    <source>
        <dbReference type="SAM" id="Phobius"/>
    </source>
</evidence>
<evidence type="ECO:0000313" key="10">
    <source>
        <dbReference type="Proteomes" id="UP000006094"/>
    </source>
</evidence>
<sequence length="358" mass="38592">MTISYLIAFILPFVLAYIFTPIAKKLAHKVGAIDVPKDERRVHKQPIPRLGGLAIYLATIISIIILAPIDKTTISILIGGTIIAVTGIIDDIKPMSAKVKLLFQILAAVVVIFGGVKIEFITNPSSKELLALKGFAIPITIFWIVGITNTLNLIDGLDGLSAGVSGISSLSFLFVGLNVASKLDDPSIMVLPILMAVILAGSAFGFLPHNFNPARIFMGDTGSLFLGFMLSIIAIEGYLKSFATIAVVIPILILGIPIFDTSFAILRRLANKKPIMEADRGHLHHRLLDKGFSQKQTVLVLYSISILLGISAILFTNLSFGIGVVVLGLVSSLIYNAASTRNKLGIRATQTKRKHKDR</sequence>
<keyword evidence="3 9" id="KW-0808">Transferase</keyword>
<dbReference type="HOGENOM" id="CLU_023982_2_4_9"/>
<evidence type="ECO:0000313" key="9">
    <source>
        <dbReference type="EMBL" id="AFS77275.1"/>
    </source>
</evidence>
<feature type="transmembrane region" description="Helical" evidence="8">
    <location>
        <begin position="6"/>
        <end position="27"/>
    </location>
</feature>
<keyword evidence="7" id="KW-0479">Metal-binding</keyword>
<feature type="transmembrane region" description="Helical" evidence="8">
    <location>
        <begin position="296"/>
        <end position="314"/>
    </location>
</feature>
<feature type="transmembrane region" description="Helical" evidence="8">
    <location>
        <begin position="47"/>
        <end position="67"/>
    </location>
</feature>
<dbReference type="PATRIC" id="fig|1128398.3.peg.198"/>
<protein>
    <submittedName>
        <fullName evidence="9">UDP-GlcNAc:undecaprenyl-P GlcNAc 1-P transferase TagO</fullName>
        <ecNumber evidence="9">2.7.8.33</ecNumber>
    </submittedName>
</protein>
<reference evidence="9 10" key="1">
    <citation type="journal article" date="2012" name="PLoS ONE">
        <title>The purine-utilizing bacterium Clostridium acidurici 9a: a genome-guided metabolic reconsideration.</title>
        <authorList>
            <person name="Hartwich K."/>
            <person name="Poehlein A."/>
            <person name="Daniel R."/>
        </authorList>
    </citation>
    <scope>NUCLEOTIDE SEQUENCE [LARGE SCALE GENOMIC DNA]</scope>
    <source>
        <strain evidence="10">ATCC 7906 / DSM 604 / BCRC 14475 / CIP 104303 / KCTC 5404 / NCIMB 10678 / 9a</strain>
    </source>
</reference>
<dbReference type="PROSITE" id="PS01348">
    <property type="entry name" value="MRAY_2"/>
    <property type="match status" value="1"/>
</dbReference>
<dbReference type="GO" id="GO:0005886">
    <property type="term" value="C:plasma membrane"/>
    <property type="evidence" value="ECO:0007669"/>
    <property type="project" value="UniProtKB-SubCell"/>
</dbReference>
<keyword evidence="2" id="KW-1003">Cell membrane</keyword>
<keyword evidence="10" id="KW-1185">Reference proteome</keyword>
<keyword evidence="7" id="KW-0460">Magnesium</keyword>
<evidence type="ECO:0000256" key="3">
    <source>
        <dbReference type="ARBA" id="ARBA00022679"/>
    </source>
</evidence>
<feature type="transmembrane region" description="Helical" evidence="8">
    <location>
        <begin position="73"/>
        <end position="89"/>
    </location>
</feature>
<proteinExistence type="predicted"/>
<name>K0AWZ8_GOTA9</name>
<feature type="transmembrane region" description="Helical" evidence="8">
    <location>
        <begin position="130"/>
        <end position="148"/>
    </location>
</feature>
<evidence type="ECO:0000256" key="4">
    <source>
        <dbReference type="ARBA" id="ARBA00022692"/>
    </source>
</evidence>
<feature type="binding site" evidence="7">
    <location>
        <position position="152"/>
    </location>
    <ligand>
        <name>Mg(2+)</name>
        <dbReference type="ChEBI" id="CHEBI:18420"/>
    </ligand>
</feature>
<feature type="transmembrane region" description="Helical" evidence="8">
    <location>
        <begin position="241"/>
        <end position="266"/>
    </location>
</feature>
<dbReference type="Pfam" id="PF00953">
    <property type="entry name" value="Glycos_transf_4"/>
    <property type="match status" value="1"/>
</dbReference>
<dbReference type="Proteomes" id="UP000006094">
    <property type="component" value="Chromosome"/>
</dbReference>
<feature type="transmembrane region" description="Helical" evidence="8">
    <location>
        <begin position="160"/>
        <end position="181"/>
    </location>
</feature>
<dbReference type="EMBL" id="CP003326">
    <property type="protein sequence ID" value="AFS77275.1"/>
    <property type="molecule type" value="Genomic_DNA"/>
</dbReference>
<keyword evidence="6 8" id="KW-0472">Membrane</keyword>
<dbReference type="GO" id="GO:0071555">
    <property type="term" value="P:cell wall organization"/>
    <property type="evidence" value="ECO:0007669"/>
    <property type="project" value="TreeGrafter"/>
</dbReference>
<comment type="cofactor">
    <cofactor evidence="7">
        <name>Mg(2+)</name>
        <dbReference type="ChEBI" id="CHEBI:18420"/>
    </cofactor>
</comment>
<evidence type="ECO:0000256" key="6">
    <source>
        <dbReference type="ARBA" id="ARBA00023136"/>
    </source>
</evidence>
<dbReference type="PANTHER" id="PTHR22926">
    <property type="entry name" value="PHOSPHO-N-ACETYLMURAMOYL-PENTAPEPTIDE-TRANSFERASE"/>
    <property type="match status" value="1"/>
</dbReference>